<feature type="region of interest" description="Disordered" evidence="8">
    <location>
        <begin position="1"/>
        <end position="26"/>
    </location>
</feature>
<dbReference type="PANTHER" id="PTHR24243:SF230">
    <property type="entry name" value="G-PROTEIN COUPLED RECEPTORS FAMILY 1 PROFILE DOMAIN-CONTAINING PROTEIN"/>
    <property type="match status" value="1"/>
</dbReference>
<dbReference type="EMBL" id="KB309694">
    <property type="protein sequence ID" value="ELT93604.1"/>
    <property type="molecule type" value="Genomic_DNA"/>
</dbReference>
<evidence type="ECO:0000256" key="8">
    <source>
        <dbReference type="SAM" id="MobiDB-lite"/>
    </source>
</evidence>
<reference evidence="11 13" key="2">
    <citation type="journal article" date="2013" name="Nature">
        <title>Insights into bilaterian evolution from three spiralian genomes.</title>
        <authorList>
            <person name="Simakov O."/>
            <person name="Marletaz F."/>
            <person name="Cho S.J."/>
            <person name="Edsinger-Gonzales E."/>
            <person name="Havlak P."/>
            <person name="Hellsten U."/>
            <person name="Kuo D.H."/>
            <person name="Larsson T."/>
            <person name="Lv J."/>
            <person name="Arendt D."/>
            <person name="Savage R."/>
            <person name="Osoegawa K."/>
            <person name="de Jong P."/>
            <person name="Grimwood J."/>
            <person name="Chapman J.A."/>
            <person name="Shapiro H."/>
            <person name="Aerts A."/>
            <person name="Otillar R.P."/>
            <person name="Terry A.Y."/>
            <person name="Boore J.L."/>
            <person name="Grigoriev I.V."/>
            <person name="Lindberg D.R."/>
            <person name="Seaver E.C."/>
            <person name="Weisblat D.A."/>
            <person name="Putnam N.H."/>
            <person name="Rokhsar D.S."/>
        </authorList>
    </citation>
    <scope>NUCLEOTIDE SEQUENCE</scope>
    <source>
        <strain evidence="11 13">I ESC-2004</strain>
    </source>
</reference>
<dbReference type="InterPro" id="IPR017452">
    <property type="entry name" value="GPCR_Rhodpsn_7TM"/>
</dbReference>
<dbReference type="PRINTS" id="PR00237">
    <property type="entry name" value="GPCRRHODOPSN"/>
</dbReference>
<evidence type="ECO:0000256" key="7">
    <source>
        <dbReference type="ARBA" id="ARBA00023224"/>
    </source>
</evidence>
<dbReference type="OMA" id="HRSYTIC"/>
<evidence type="ECO:0000259" key="10">
    <source>
        <dbReference type="PROSITE" id="PS50262"/>
    </source>
</evidence>
<evidence type="ECO:0000256" key="6">
    <source>
        <dbReference type="ARBA" id="ARBA00023170"/>
    </source>
</evidence>
<keyword evidence="2 9" id="KW-0812">Transmembrane</keyword>
<feature type="domain" description="G-protein coupled receptors family 1 profile" evidence="10">
    <location>
        <begin position="59"/>
        <end position="319"/>
    </location>
</feature>
<evidence type="ECO:0000256" key="9">
    <source>
        <dbReference type="SAM" id="Phobius"/>
    </source>
</evidence>
<sequence length="401" mass="45167">MSDGINETMTRIDVTELPQDDQTEGQTEKEFDLEAYYYKLSEDLFVFFDPIIVLVGLVGAALIIAVTQRRALSSSSVSVYMTALAVSDAMVLILDFLNNWLKMEIDYYILGSTNGFCKFHRFFFNVAYTYSGWCVVAMAVEKVIVVWFPFKAKSLCNKRNAVLVVCLMPVPIIAIYMYNLWAWELTPAGECDMVPQWVKFQSEVGPWLSGTVYSYVPIILLVVLNSLLCQKLWVARKARQSTLGIDKSSPLQDNAERKVTTTVVLVCTAYILLTLPLALFYIIMFLAGEFLNPGPQLALGEVLILIFGLSNHAVNFFLIVLTSARFRRELSDMFCCGSKVNKNRSGRSSTNTPSNAQQKFTQNTIFSAVEMEKPSAHPQQDFCSSILHNKSNLDYDPTFKC</sequence>
<dbReference type="HOGENOM" id="CLU_009579_24_0_1"/>
<evidence type="ECO:0000313" key="11">
    <source>
        <dbReference type="EMBL" id="ELT93604.1"/>
    </source>
</evidence>
<keyword evidence="7" id="KW-0807">Transducer</keyword>
<evidence type="ECO:0000256" key="1">
    <source>
        <dbReference type="ARBA" id="ARBA00004141"/>
    </source>
</evidence>
<accession>R7TIP2</accession>
<evidence type="ECO:0000256" key="2">
    <source>
        <dbReference type="ARBA" id="ARBA00022692"/>
    </source>
</evidence>
<proteinExistence type="predicted"/>
<feature type="transmembrane region" description="Helical" evidence="9">
    <location>
        <begin position="44"/>
        <end position="65"/>
    </location>
</feature>
<dbReference type="EnsemblMetazoa" id="CapteT211298">
    <property type="protein sequence ID" value="CapteP211298"/>
    <property type="gene ID" value="CapteG211298"/>
</dbReference>
<dbReference type="Pfam" id="PF00001">
    <property type="entry name" value="7tm_1"/>
    <property type="match status" value="1"/>
</dbReference>
<evidence type="ECO:0000313" key="12">
    <source>
        <dbReference type="EnsemblMetazoa" id="CapteP211298"/>
    </source>
</evidence>
<dbReference type="GO" id="GO:0004930">
    <property type="term" value="F:G protein-coupled receptor activity"/>
    <property type="evidence" value="ECO:0007669"/>
    <property type="project" value="UniProtKB-KW"/>
</dbReference>
<dbReference type="OrthoDB" id="9990906at2759"/>
<evidence type="ECO:0000256" key="3">
    <source>
        <dbReference type="ARBA" id="ARBA00022989"/>
    </source>
</evidence>
<keyword evidence="6" id="KW-0675">Receptor</keyword>
<dbReference type="GO" id="GO:0005886">
    <property type="term" value="C:plasma membrane"/>
    <property type="evidence" value="ECO:0007669"/>
    <property type="project" value="TreeGrafter"/>
</dbReference>
<keyword evidence="5 9" id="KW-0472">Membrane</keyword>
<evidence type="ECO:0000313" key="13">
    <source>
        <dbReference type="Proteomes" id="UP000014760"/>
    </source>
</evidence>
<dbReference type="EMBL" id="AMQN01002621">
    <property type="status" value="NOT_ANNOTATED_CDS"/>
    <property type="molecule type" value="Genomic_DNA"/>
</dbReference>
<evidence type="ECO:0000256" key="5">
    <source>
        <dbReference type="ARBA" id="ARBA00023136"/>
    </source>
</evidence>
<keyword evidence="13" id="KW-1185">Reference proteome</keyword>
<gene>
    <name evidence="11" type="ORF">CAPTEDRAFT_211298</name>
</gene>
<keyword evidence="4" id="KW-0297">G-protein coupled receptor</keyword>
<protein>
    <recommendedName>
        <fullName evidence="10">G-protein coupled receptors family 1 profile domain-containing protein</fullName>
    </recommendedName>
</protein>
<dbReference type="PANTHER" id="PTHR24243">
    <property type="entry name" value="G-PROTEIN COUPLED RECEPTOR"/>
    <property type="match status" value="1"/>
</dbReference>
<feature type="transmembrane region" description="Helical" evidence="9">
    <location>
        <begin position="130"/>
        <end position="150"/>
    </location>
</feature>
<comment type="subcellular location">
    <subcellularLocation>
        <location evidence="1">Membrane</location>
        <topology evidence="1">Multi-pass membrane protein</topology>
    </subcellularLocation>
</comment>
<dbReference type="InterPro" id="IPR000276">
    <property type="entry name" value="GPCR_Rhodpsn"/>
</dbReference>
<feature type="transmembrane region" description="Helical" evidence="9">
    <location>
        <begin position="263"/>
        <end position="286"/>
    </location>
</feature>
<feature type="transmembrane region" description="Helical" evidence="9">
    <location>
        <begin position="162"/>
        <end position="183"/>
    </location>
</feature>
<dbReference type="STRING" id="283909.R7TIP2"/>
<feature type="transmembrane region" description="Helical" evidence="9">
    <location>
        <begin position="77"/>
        <end position="97"/>
    </location>
</feature>
<reference evidence="13" key="1">
    <citation type="submission" date="2012-12" db="EMBL/GenBank/DDBJ databases">
        <authorList>
            <person name="Hellsten U."/>
            <person name="Grimwood J."/>
            <person name="Chapman J.A."/>
            <person name="Shapiro H."/>
            <person name="Aerts A."/>
            <person name="Otillar R.P."/>
            <person name="Terry A.Y."/>
            <person name="Boore J.L."/>
            <person name="Simakov O."/>
            <person name="Marletaz F."/>
            <person name="Cho S.-J."/>
            <person name="Edsinger-Gonzales E."/>
            <person name="Havlak P."/>
            <person name="Kuo D.-H."/>
            <person name="Larsson T."/>
            <person name="Lv J."/>
            <person name="Arendt D."/>
            <person name="Savage R."/>
            <person name="Osoegawa K."/>
            <person name="de Jong P."/>
            <person name="Lindberg D.R."/>
            <person name="Seaver E.C."/>
            <person name="Weisblat D.A."/>
            <person name="Putnam N.H."/>
            <person name="Grigoriev I.V."/>
            <person name="Rokhsar D.S."/>
        </authorList>
    </citation>
    <scope>NUCLEOTIDE SEQUENCE</scope>
    <source>
        <strain evidence="13">I ESC-2004</strain>
    </source>
</reference>
<name>R7TIP2_CAPTE</name>
<dbReference type="Gene3D" id="1.20.1070.10">
    <property type="entry name" value="Rhodopsin 7-helix transmembrane proteins"/>
    <property type="match status" value="1"/>
</dbReference>
<organism evidence="11">
    <name type="scientific">Capitella teleta</name>
    <name type="common">Polychaete worm</name>
    <dbReference type="NCBI Taxonomy" id="283909"/>
    <lineage>
        <taxon>Eukaryota</taxon>
        <taxon>Metazoa</taxon>
        <taxon>Spiralia</taxon>
        <taxon>Lophotrochozoa</taxon>
        <taxon>Annelida</taxon>
        <taxon>Polychaeta</taxon>
        <taxon>Sedentaria</taxon>
        <taxon>Scolecida</taxon>
        <taxon>Capitellidae</taxon>
        <taxon>Capitella</taxon>
    </lineage>
</organism>
<evidence type="ECO:0000256" key="4">
    <source>
        <dbReference type="ARBA" id="ARBA00023040"/>
    </source>
</evidence>
<keyword evidence="3 9" id="KW-1133">Transmembrane helix</keyword>
<feature type="transmembrane region" description="Helical" evidence="9">
    <location>
        <begin position="298"/>
        <end position="321"/>
    </location>
</feature>
<feature type="transmembrane region" description="Helical" evidence="9">
    <location>
        <begin position="212"/>
        <end position="229"/>
    </location>
</feature>
<dbReference type="SUPFAM" id="SSF81321">
    <property type="entry name" value="Family A G protein-coupled receptor-like"/>
    <property type="match status" value="1"/>
</dbReference>
<dbReference type="PROSITE" id="PS50262">
    <property type="entry name" value="G_PROTEIN_RECEP_F1_2"/>
    <property type="match status" value="1"/>
</dbReference>
<dbReference type="CDD" id="cd14978">
    <property type="entry name" value="7tmA_FMRFamide_R-like"/>
    <property type="match status" value="1"/>
</dbReference>
<reference evidence="12" key="3">
    <citation type="submission" date="2015-06" db="UniProtKB">
        <authorList>
            <consortium name="EnsemblMetazoa"/>
        </authorList>
    </citation>
    <scope>IDENTIFICATION</scope>
</reference>
<dbReference type="AlphaFoldDB" id="R7TIP2"/>
<dbReference type="Proteomes" id="UP000014760">
    <property type="component" value="Unassembled WGS sequence"/>
</dbReference>